<dbReference type="Gene3D" id="3.40.1740.10">
    <property type="entry name" value="VC0467-like"/>
    <property type="match status" value="1"/>
</dbReference>
<evidence type="ECO:0000256" key="1">
    <source>
        <dbReference type="ARBA" id="ARBA00009600"/>
    </source>
</evidence>
<keyword evidence="3" id="KW-1185">Reference proteome</keyword>
<dbReference type="GO" id="GO:0005829">
    <property type="term" value="C:cytosol"/>
    <property type="evidence" value="ECO:0007669"/>
    <property type="project" value="TreeGrafter"/>
</dbReference>
<comment type="similarity">
    <text evidence="1">Belongs to the UPF0301 (AlgH) family.</text>
</comment>
<dbReference type="Proteomes" id="UP000292424">
    <property type="component" value="Chromosome"/>
</dbReference>
<dbReference type="PANTHER" id="PTHR30327">
    <property type="entry name" value="UNCHARACTERIZED PROTEIN YQGE"/>
    <property type="match status" value="1"/>
</dbReference>
<evidence type="ECO:0000313" key="3">
    <source>
        <dbReference type="Proteomes" id="UP000292424"/>
    </source>
</evidence>
<organism evidence="2 3">
    <name type="scientific">Rhizosphaericola mali</name>
    <dbReference type="NCBI Taxonomy" id="2545455"/>
    <lineage>
        <taxon>Bacteria</taxon>
        <taxon>Pseudomonadati</taxon>
        <taxon>Bacteroidota</taxon>
        <taxon>Chitinophagia</taxon>
        <taxon>Chitinophagales</taxon>
        <taxon>Chitinophagaceae</taxon>
        <taxon>Rhizosphaericola</taxon>
    </lineage>
</organism>
<accession>A0A5P2G749</accession>
<dbReference type="InterPro" id="IPR003774">
    <property type="entry name" value="AlgH-like"/>
</dbReference>
<dbReference type="EMBL" id="CP044016">
    <property type="protein sequence ID" value="QES89762.1"/>
    <property type="molecule type" value="Genomic_DNA"/>
</dbReference>
<reference evidence="2 3" key="1">
    <citation type="submission" date="2019-09" db="EMBL/GenBank/DDBJ databases">
        <title>Complete genome sequence of Arachidicoccus sp. B3-10 isolated from apple orchard soil.</title>
        <authorList>
            <person name="Kim H.S."/>
            <person name="Han K.-I."/>
            <person name="Suh M.K."/>
            <person name="Lee K.C."/>
            <person name="Eom M.K."/>
            <person name="Kim J.-S."/>
            <person name="Kang S.W."/>
            <person name="Sin Y."/>
            <person name="Lee J.-S."/>
        </authorList>
    </citation>
    <scope>NUCLEOTIDE SEQUENCE [LARGE SCALE GENOMIC DNA]</scope>
    <source>
        <strain evidence="2 3">B3-10</strain>
    </source>
</reference>
<sequence length="94" mass="10904">MDHEHLFFIHNQPEIGGDEITDGLYYSGDFKKALNNQIPALNYKMKIFVGYCGWDREQLLDEIKEGDWRVLPSPSLGIIFNDDITTIWNLSVDK</sequence>
<dbReference type="SUPFAM" id="SSF143456">
    <property type="entry name" value="VC0467-like"/>
    <property type="match status" value="1"/>
</dbReference>
<dbReference type="PANTHER" id="PTHR30327:SF1">
    <property type="entry name" value="UPF0301 PROTEIN YQGE"/>
    <property type="match status" value="1"/>
</dbReference>
<dbReference type="Pfam" id="PF02622">
    <property type="entry name" value="DUF179"/>
    <property type="match status" value="1"/>
</dbReference>
<name>A0A5P2G749_9BACT</name>
<dbReference type="AlphaFoldDB" id="A0A5P2G749"/>
<dbReference type="RefSeq" id="WP_131330708.1">
    <property type="nucleotide sequence ID" value="NZ_CP044016.1"/>
</dbReference>
<dbReference type="KEGG" id="arac:E0W69_014195"/>
<evidence type="ECO:0000313" key="2">
    <source>
        <dbReference type="EMBL" id="QES89762.1"/>
    </source>
</evidence>
<protein>
    <submittedName>
        <fullName evidence="2">YqgE/AlgH family protein</fullName>
    </submittedName>
</protein>
<proteinExistence type="inferred from homology"/>
<gene>
    <name evidence="2" type="ORF">E0W69_014195</name>
</gene>
<dbReference type="OrthoDB" id="9807486at2"/>